<comment type="caution">
    <text evidence="1">The sequence shown here is derived from an EMBL/GenBank/DDBJ whole genome shotgun (WGS) entry which is preliminary data.</text>
</comment>
<reference evidence="1 2" key="1">
    <citation type="journal article" date="2014" name="Mol. Plant">
        <title>Chromosome Scale Genome Assembly and Transcriptome Profiling of Nannochloropsis gaditana in Nitrogen Depletion.</title>
        <authorList>
            <person name="Corteggiani Carpinelli E."/>
            <person name="Telatin A."/>
            <person name="Vitulo N."/>
            <person name="Forcato C."/>
            <person name="D'Angelo M."/>
            <person name="Schiavon R."/>
            <person name="Vezzi A."/>
            <person name="Giacometti G.M."/>
            <person name="Morosinotto T."/>
            <person name="Valle G."/>
        </authorList>
    </citation>
    <scope>NUCLEOTIDE SEQUENCE [LARGE SCALE GENOMIC DNA]</scope>
    <source>
        <strain evidence="1 2">B-31</strain>
    </source>
</reference>
<keyword evidence="2" id="KW-1185">Reference proteome</keyword>
<gene>
    <name evidence="1" type="ORF">Naga_102340g1</name>
</gene>
<sequence>MKRGECLDALAVAVEEGREVPSADDAARLASILDEYLRRREGGREGGRGVAERPLRHGGGGMLRVLLGDRAGRSIVWHGPPPLPAGGAGALLLGSAGTLPPD</sequence>
<dbReference type="Proteomes" id="UP000019335">
    <property type="component" value="Unassembled WGS sequence"/>
</dbReference>
<accession>W7TID4</accession>
<evidence type="ECO:0000313" key="1">
    <source>
        <dbReference type="EMBL" id="EWM20006.1"/>
    </source>
</evidence>
<evidence type="ECO:0000313" key="2">
    <source>
        <dbReference type="Proteomes" id="UP000019335"/>
    </source>
</evidence>
<dbReference type="AlphaFoldDB" id="W7TID4"/>
<name>W7TID4_9STRA</name>
<proteinExistence type="predicted"/>
<organism evidence="1 2">
    <name type="scientific">Nannochloropsis gaditana</name>
    <dbReference type="NCBI Taxonomy" id="72520"/>
    <lineage>
        <taxon>Eukaryota</taxon>
        <taxon>Sar</taxon>
        <taxon>Stramenopiles</taxon>
        <taxon>Ochrophyta</taxon>
        <taxon>Eustigmatophyceae</taxon>
        <taxon>Eustigmatales</taxon>
        <taxon>Monodopsidaceae</taxon>
        <taxon>Nannochloropsis</taxon>
    </lineage>
</organism>
<dbReference type="EMBL" id="AZIL01003500">
    <property type="protein sequence ID" value="EWM20006.1"/>
    <property type="molecule type" value="Genomic_DNA"/>
</dbReference>
<protein>
    <submittedName>
        <fullName evidence="1">Uncharacterized protein</fullName>
    </submittedName>
</protein>